<sequence>MPINKNALLRYQVLDECFRNSGREYWINDLIDECERVLEEHYGYEEDPKTGKLKHKITISRRQILKDIDFMESEAGYKMDIQRKIKNRRAYFYYEDRTQSINNKKMTQEEANQIRDLIFTFNRFKNIEGYEWLNTTAAQLTEEFKLEKGNEGGIAFQGNSSLKGEKYISVLHRAIQHHKPLKVEYKTFSGGKLYSLQLSPYFLKQYNNRWFLFAQSDKYPSLTNIALDTIENIEELSSDLFIPNTSYNFDTYFDEILGVTIPDDKKIEEIVLNISSDRWRYIKNKPFHSSQEVILEDLELGTAQIKLKLMINHELITKIFEQAHGLEVVSPKRLRDSIIERAEKMLGLNK</sequence>
<proteinExistence type="predicted"/>
<dbReference type="InterPro" id="IPR057727">
    <property type="entry name" value="WCX_dom"/>
</dbReference>
<feature type="domain" description="WYL" evidence="1">
    <location>
        <begin position="168"/>
        <end position="234"/>
    </location>
</feature>
<evidence type="ECO:0000313" key="3">
    <source>
        <dbReference type="EMBL" id="QWG09340.1"/>
    </source>
</evidence>
<reference evidence="3 4" key="1">
    <citation type="submission" date="2021-05" db="EMBL/GenBank/DDBJ databases">
        <title>Comparative genomic studies on the polysaccharide-degrading batcterial strains of the Flammeovirga genus.</title>
        <authorList>
            <person name="Zewei F."/>
            <person name="Zheng Z."/>
            <person name="Yu L."/>
            <person name="Ruyue G."/>
            <person name="Yanhong M."/>
            <person name="Yuanyuan C."/>
            <person name="Jingyan G."/>
            <person name="Wenjun H."/>
        </authorList>
    </citation>
    <scope>NUCLEOTIDE SEQUENCE [LARGE SCALE GENOMIC DNA]</scope>
    <source>
        <strain evidence="3 4">YS10</strain>
    </source>
</reference>
<dbReference type="PROSITE" id="PS52050">
    <property type="entry name" value="WYL"/>
    <property type="match status" value="1"/>
</dbReference>
<dbReference type="RefSeq" id="WP_144076019.1">
    <property type="nucleotide sequence ID" value="NZ_CP076129.1"/>
</dbReference>
<evidence type="ECO:0000259" key="2">
    <source>
        <dbReference type="Pfam" id="PF25583"/>
    </source>
</evidence>
<dbReference type="Pfam" id="PF13280">
    <property type="entry name" value="WYL"/>
    <property type="match status" value="1"/>
</dbReference>
<dbReference type="PANTHER" id="PTHR34580">
    <property type="match status" value="1"/>
</dbReference>
<gene>
    <name evidence="3" type="ORF">KM029_22300</name>
</gene>
<accession>A0ABX8H0C1</accession>
<dbReference type="Pfam" id="PF25583">
    <property type="entry name" value="WCX"/>
    <property type="match status" value="1"/>
</dbReference>
<name>A0ABX8H0C1_9BACT</name>
<keyword evidence="4" id="KW-1185">Reference proteome</keyword>
<dbReference type="PANTHER" id="PTHR34580:SF9">
    <property type="entry name" value="SLL5097 PROTEIN"/>
    <property type="match status" value="1"/>
</dbReference>
<feature type="domain" description="WCX" evidence="2">
    <location>
        <begin position="268"/>
        <end position="346"/>
    </location>
</feature>
<dbReference type="InterPro" id="IPR051534">
    <property type="entry name" value="CBASS_pafABC_assoc_protein"/>
</dbReference>
<dbReference type="InterPro" id="IPR026881">
    <property type="entry name" value="WYL_dom"/>
</dbReference>
<evidence type="ECO:0000259" key="1">
    <source>
        <dbReference type="Pfam" id="PF13280"/>
    </source>
</evidence>
<dbReference type="EMBL" id="CP076129">
    <property type="protein sequence ID" value="QWG09340.1"/>
    <property type="molecule type" value="Genomic_DNA"/>
</dbReference>
<evidence type="ECO:0000313" key="4">
    <source>
        <dbReference type="Proteomes" id="UP000682802"/>
    </source>
</evidence>
<dbReference type="Proteomes" id="UP000682802">
    <property type="component" value="Chromosome 2"/>
</dbReference>
<organism evidence="3 4">
    <name type="scientific">Flammeovirga kamogawensis</name>
    <dbReference type="NCBI Taxonomy" id="373891"/>
    <lineage>
        <taxon>Bacteria</taxon>
        <taxon>Pseudomonadati</taxon>
        <taxon>Bacteroidota</taxon>
        <taxon>Cytophagia</taxon>
        <taxon>Cytophagales</taxon>
        <taxon>Flammeovirgaceae</taxon>
        <taxon>Flammeovirga</taxon>
    </lineage>
</organism>
<protein>
    <submittedName>
        <fullName evidence="3">WYL domain-containing protein</fullName>
    </submittedName>
</protein>